<evidence type="ECO:0000259" key="1">
    <source>
        <dbReference type="Pfam" id="PF00485"/>
    </source>
</evidence>
<protein>
    <submittedName>
        <fullName evidence="2">Nucleoside/nucleotide kinase family protein</fullName>
    </submittedName>
</protein>
<proteinExistence type="predicted"/>
<dbReference type="Gene3D" id="3.40.50.300">
    <property type="entry name" value="P-loop containing nucleotide triphosphate hydrolases"/>
    <property type="match status" value="1"/>
</dbReference>
<dbReference type="EMBL" id="JAMOIL010000010">
    <property type="protein sequence ID" value="MCM0620434.1"/>
    <property type="molecule type" value="Genomic_DNA"/>
</dbReference>
<feature type="domain" description="Phosphoribulokinase/uridine kinase" evidence="1">
    <location>
        <begin position="32"/>
        <end position="167"/>
    </location>
</feature>
<dbReference type="InterPro" id="IPR006083">
    <property type="entry name" value="PRK/URK"/>
</dbReference>
<gene>
    <name evidence="2" type="ORF">M8330_09015</name>
</gene>
<evidence type="ECO:0000313" key="2">
    <source>
        <dbReference type="EMBL" id="MCM0620434.1"/>
    </source>
</evidence>
<dbReference type="AlphaFoldDB" id="A0A9X2D7F5"/>
<accession>A0A9X2D7F5</accession>
<keyword evidence="2" id="KW-0808">Transferase</keyword>
<dbReference type="InterPro" id="IPR027417">
    <property type="entry name" value="P-loop_NTPase"/>
</dbReference>
<comment type="caution">
    <text evidence="2">The sequence shown here is derived from an EMBL/GenBank/DDBJ whole genome shotgun (WGS) entry which is preliminary data.</text>
</comment>
<dbReference type="GO" id="GO:0005524">
    <property type="term" value="F:ATP binding"/>
    <property type="evidence" value="ECO:0007669"/>
    <property type="project" value="InterPro"/>
</dbReference>
<dbReference type="SUPFAM" id="SSF52540">
    <property type="entry name" value="P-loop containing nucleoside triphosphate hydrolases"/>
    <property type="match status" value="1"/>
</dbReference>
<reference evidence="2" key="1">
    <citation type="submission" date="2022-05" db="EMBL/GenBank/DDBJ databases">
        <authorList>
            <person name="Tuo L."/>
        </authorList>
    </citation>
    <scope>NUCLEOTIDE SEQUENCE</scope>
    <source>
        <strain evidence="2">BSK12Z-4</strain>
    </source>
</reference>
<organism evidence="2 3">
    <name type="scientific">Nocardioides bruguierae</name>
    <dbReference type="NCBI Taxonomy" id="2945102"/>
    <lineage>
        <taxon>Bacteria</taxon>
        <taxon>Bacillati</taxon>
        <taxon>Actinomycetota</taxon>
        <taxon>Actinomycetes</taxon>
        <taxon>Propionibacteriales</taxon>
        <taxon>Nocardioidaceae</taxon>
        <taxon>Nocardioides</taxon>
    </lineage>
</organism>
<name>A0A9X2D7F5_9ACTN</name>
<dbReference type="NCBIfam" id="NF006743">
    <property type="entry name" value="PRK09270.1-2"/>
    <property type="match status" value="1"/>
</dbReference>
<dbReference type="RefSeq" id="WP_250827060.1">
    <property type="nucleotide sequence ID" value="NZ_JAMOIL010000010.1"/>
</dbReference>
<sequence>MTAETALPTDDVTFEDLLARARALVARPGRHVLGVAGTPGAGKSTLAVQIVRALAAGPVPEGCTDGWVAHVPMDGYHLADVELERIGRRDAKGAPDTFDAHGFAALLERIRTPREGEVVYAPTFERELEQPIAGAVPVQPECRLAVTEGNYLLLDGAGWERARAAMDEVWFCAVPDEERRARLVERHVRFGKTREEAVAWVASVDEPNARLVLDTAPRADLVVPVAVVPPLAG</sequence>
<keyword evidence="3" id="KW-1185">Reference proteome</keyword>
<dbReference type="Proteomes" id="UP001139485">
    <property type="component" value="Unassembled WGS sequence"/>
</dbReference>
<dbReference type="PANTHER" id="PTHR10285">
    <property type="entry name" value="URIDINE KINASE"/>
    <property type="match status" value="1"/>
</dbReference>
<dbReference type="GO" id="GO:0016301">
    <property type="term" value="F:kinase activity"/>
    <property type="evidence" value="ECO:0007669"/>
    <property type="project" value="UniProtKB-KW"/>
</dbReference>
<keyword evidence="2" id="KW-0418">Kinase</keyword>
<evidence type="ECO:0000313" key="3">
    <source>
        <dbReference type="Proteomes" id="UP001139485"/>
    </source>
</evidence>
<dbReference type="Pfam" id="PF00485">
    <property type="entry name" value="PRK"/>
    <property type="match status" value="1"/>
</dbReference>